<dbReference type="InterPro" id="IPR025559">
    <property type="entry name" value="Eis_dom"/>
</dbReference>
<gene>
    <name evidence="1" type="ORF">NB646_05960</name>
</gene>
<dbReference type="InterPro" id="IPR016181">
    <property type="entry name" value="Acyl_CoA_acyltransferase"/>
</dbReference>
<dbReference type="InterPro" id="IPR036527">
    <property type="entry name" value="SCP2_sterol-bd_dom_sf"/>
</dbReference>
<dbReference type="InterPro" id="IPR051554">
    <property type="entry name" value="Acetyltransferase_Eis"/>
</dbReference>
<sequence length="400" mass="46297">MVKSNFHIRELTSDDLDQYNALLRYAFQVTEKTLQEYGWEKDDIKQSKFPILERADVWGCFDGDTLVSQFAVYPLDMNIHSIVCPIGFVTSVATYPEYSGMGLMSRLMKRGLTEMRKNGQSLSLLYPYSIPLYRNRGWEIVSDKMSYRIRDVQLPKHIDVPGYVRRVSWDNPDFMKLHTRFARQTHGCLFRNHLAWEEYWRWNEDDTAVAIYYDARDKPQGYMVYLIKDDVMFIRETIYINSEARKGLMKYISAHESMINEVSGNNYFSEPVAFSLEDSDIRETIRPYIMGRIVDVDMFLERYRFDPDASGTVTLSVSDPFLEWNDKTLTIAIANGKATPCTESAARKASLSIGTLTTLLLGYKRASELAKLDRIDADEATLRLLDNAVIAEKPYISDYI</sequence>
<reference evidence="1" key="1">
    <citation type="journal article" date="2022" name="Front. Microbiol.">
        <title>New perspectives on an old grouping: The genomic and phenotypic variability of Oxalobacter formigenes and the implications for calcium oxalate stone prevention.</title>
        <authorList>
            <person name="Chmiel J.A."/>
            <person name="Carr C."/>
            <person name="Stuivenberg G.A."/>
            <person name="Venema R."/>
            <person name="Chanyi R.M."/>
            <person name="Al K.F."/>
            <person name="Giguere D."/>
            <person name="Say H."/>
            <person name="Akouris P.P."/>
            <person name="Dominguez Romero S.A."/>
            <person name="Kwong A."/>
            <person name="Tai V."/>
            <person name="Koval S.F."/>
            <person name="Razvi H."/>
            <person name="Bjazevic J."/>
            <person name="Burton J.P."/>
        </authorList>
    </citation>
    <scope>NUCLEOTIDE SEQUENCE</scope>
    <source>
        <strain evidence="1">OxK</strain>
    </source>
</reference>
<dbReference type="EC" id="2.3.1.-" evidence="1"/>
<name>A0A9E9LCI1_9BURK</name>
<dbReference type="CDD" id="cd04301">
    <property type="entry name" value="NAT_SF"/>
    <property type="match status" value="1"/>
</dbReference>
<keyword evidence="1" id="KW-0012">Acyltransferase</keyword>
<protein>
    <submittedName>
        <fullName evidence="1">GNAT family N-acetyltransferase</fullName>
        <ecNumber evidence="1">2.3.1.-</ecNumber>
    </submittedName>
</protein>
<dbReference type="Proteomes" id="UP001164819">
    <property type="component" value="Chromosome"/>
</dbReference>
<dbReference type="Gene3D" id="3.30.1050.10">
    <property type="entry name" value="SCP2 sterol-binding domain"/>
    <property type="match status" value="1"/>
</dbReference>
<dbReference type="Pfam" id="PF17668">
    <property type="entry name" value="Acetyltransf_17"/>
    <property type="match status" value="1"/>
</dbReference>
<dbReference type="Gene3D" id="3.40.630.30">
    <property type="match status" value="2"/>
</dbReference>
<dbReference type="RefSeq" id="WP_269282288.1">
    <property type="nucleotide sequence ID" value="NZ_CP098251.1"/>
</dbReference>
<dbReference type="SUPFAM" id="SSF55718">
    <property type="entry name" value="SCP-like"/>
    <property type="match status" value="1"/>
</dbReference>
<dbReference type="InterPro" id="IPR000182">
    <property type="entry name" value="GNAT_dom"/>
</dbReference>
<dbReference type="Pfam" id="PF13530">
    <property type="entry name" value="SCP2_2"/>
    <property type="match status" value="1"/>
</dbReference>
<proteinExistence type="predicted"/>
<dbReference type="GO" id="GO:0034069">
    <property type="term" value="F:aminoglycoside N-acetyltransferase activity"/>
    <property type="evidence" value="ECO:0007669"/>
    <property type="project" value="TreeGrafter"/>
</dbReference>
<dbReference type="PROSITE" id="PS51186">
    <property type="entry name" value="GNAT"/>
    <property type="match status" value="1"/>
</dbReference>
<dbReference type="PANTHER" id="PTHR37817:SF1">
    <property type="entry name" value="N-ACETYLTRANSFERASE EIS"/>
    <property type="match status" value="1"/>
</dbReference>
<dbReference type="SUPFAM" id="SSF55729">
    <property type="entry name" value="Acyl-CoA N-acyltransferases (Nat)"/>
    <property type="match status" value="1"/>
</dbReference>
<keyword evidence="1" id="KW-0808">Transferase</keyword>
<accession>A0A9E9LCI1</accession>
<evidence type="ECO:0000313" key="1">
    <source>
        <dbReference type="EMBL" id="WAV90417.1"/>
    </source>
</evidence>
<dbReference type="PANTHER" id="PTHR37817">
    <property type="entry name" value="N-ACETYLTRANSFERASE EIS"/>
    <property type="match status" value="1"/>
</dbReference>
<organism evidence="1">
    <name type="scientific">Oxalobacter aliiformigenes</name>
    <dbReference type="NCBI Taxonomy" id="2946593"/>
    <lineage>
        <taxon>Bacteria</taxon>
        <taxon>Pseudomonadati</taxon>
        <taxon>Pseudomonadota</taxon>
        <taxon>Betaproteobacteria</taxon>
        <taxon>Burkholderiales</taxon>
        <taxon>Oxalobacteraceae</taxon>
        <taxon>Oxalobacter</taxon>
    </lineage>
</organism>
<dbReference type="InterPro" id="IPR041380">
    <property type="entry name" value="Acetyltransf_17"/>
</dbReference>
<dbReference type="Pfam" id="PF13527">
    <property type="entry name" value="Acetyltransf_9"/>
    <property type="match status" value="1"/>
</dbReference>
<dbReference type="AlphaFoldDB" id="A0A9E9LCI1"/>
<dbReference type="GO" id="GO:0030649">
    <property type="term" value="P:aminoglycoside antibiotic catabolic process"/>
    <property type="evidence" value="ECO:0007669"/>
    <property type="project" value="TreeGrafter"/>
</dbReference>
<dbReference type="EMBL" id="CP098251">
    <property type="protein sequence ID" value="WAV90417.1"/>
    <property type="molecule type" value="Genomic_DNA"/>
</dbReference>